<keyword evidence="2" id="KW-0808">Transferase</keyword>
<keyword evidence="5" id="KW-1185">Reference proteome</keyword>
<sequence>MAKRQKKEEIFINQLLSNLFEAKEDLHVPSKKLSHYRCKITYNLPLKESSHLADKILNQVCEEVHNWLLRQDNSKILREVMAKCVRDGSILLRVTVQRFQDENPRNQWESYEAGFIETITSRCPNVKCICYNEALDQARPTKDAPFHLIYGENLYLMEKTHTGLPYQIGPETFQECNHEVEDLQIIDKTNWVKEFQDGILVVSGRDISAFGLGYGTLRNENGGRVFKEVIAVQHCPLVNHDAQANYARHKDTLKSTVLHLVKDEMVNGLEKCLNEVLERNNHSPVVVITGGGRKGLNPLFIQFLKNHSSVKGIIYNSCSSKSLSEDMELFLSGPNGYIIDKFHSYDLFSGTKKAASVLRLKRRPKTLILPIGAAGAGKSSLSKTLQGSGTPNSVEWWQRDLHFKKLRDEGISLTKSKRLIHAEMISFLREQDNAVRVLDSTNGNRDARLLYIQENNPQLVVFVEFVPNGDKEEEIIETLMKRTRCRLAGGNSNHPSFPETEEEQRIKHSSILKGIVYTDDEEILRVCKIADRVEAIKYQLDDTVTVYNLAYRVFLEFAISTELRDVITKEWFLFK</sequence>
<proteinExistence type="predicted"/>
<comment type="caution">
    <text evidence="4">The sequence shown here is derived from an EMBL/GenBank/DDBJ whole genome shotgun (WGS) entry which is preliminary data.</text>
</comment>
<dbReference type="SUPFAM" id="SSF52540">
    <property type="entry name" value="P-loop containing nucleoside triphosphate hydrolases"/>
    <property type="match status" value="1"/>
</dbReference>
<dbReference type="PANTHER" id="PTHR11061">
    <property type="entry name" value="RNA M5U METHYLTRANSFERASE"/>
    <property type="match status" value="1"/>
</dbReference>
<dbReference type="GO" id="GO:0006396">
    <property type="term" value="P:RNA processing"/>
    <property type="evidence" value="ECO:0007669"/>
    <property type="project" value="InterPro"/>
</dbReference>
<keyword evidence="1" id="KW-0489">Methyltransferase</keyword>
<dbReference type="EMBL" id="BLLK01000058">
    <property type="protein sequence ID" value="GFH57543.1"/>
    <property type="molecule type" value="Genomic_DNA"/>
</dbReference>
<dbReference type="InterPro" id="IPR010280">
    <property type="entry name" value="U5_MeTrfase_fam"/>
</dbReference>
<dbReference type="GO" id="GO:0008173">
    <property type="term" value="F:RNA methyltransferase activity"/>
    <property type="evidence" value="ECO:0007669"/>
    <property type="project" value="InterPro"/>
</dbReference>
<accession>A0AAD3HBZ5</accession>
<dbReference type="Proteomes" id="UP001054902">
    <property type="component" value="Unassembled WGS sequence"/>
</dbReference>
<dbReference type="GO" id="GO:0032259">
    <property type="term" value="P:methylation"/>
    <property type="evidence" value="ECO:0007669"/>
    <property type="project" value="UniProtKB-KW"/>
</dbReference>
<keyword evidence="3" id="KW-0949">S-adenosyl-L-methionine</keyword>
<dbReference type="InterPro" id="IPR027417">
    <property type="entry name" value="P-loop_NTPase"/>
</dbReference>
<organism evidence="4 5">
    <name type="scientific">Chaetoceros tenuissimus</name>
    <dbReference type="NCBI Taxonomy" id="426638"/>
    <lineage>
        <taxon>Eukaryota</taxon>
        <taxon>Sar</taxon>
        <taxon>Stramenopiles</taxon>
        <taxon>Ochrophyta</taxon>
        <taxon>Bacillariophyta</taxon>
        <taxon>Coscinodiscophyceae</taxon>
        <taxon>Chaetocerotophycidae</taxon>
        <taxon>Chaetocerotales</taxon>
        <taxon>Chaetocerotaceae</taxon>
        <taxon>Chaetoceros</taxon>
    </lineage>
</organism>
<evidence type="ECO:0000256" key="2">
    <source>
        <dbReference type="ARBA" id="ARBA00022679"/>
    </source>
</evidence>
<dbReference type="AlphaFoldDB" id="A0AAD3HBZ5"/>
<name>A0AAD3HBZ5_9STRA</name>
<dbReference type="InterPro" id="IPR029063">
    <property type="entry name" value="SAM-dependent_MTases_sf"/>
</dbReference>
<dbReference type="Gene3D" id="3.40.50.150">
    <property type="entry name" value="Vaccinia Virus protein VP39"/>
    <property type="match status" value="1"/>
</dbReference>
<gene>
    <name evidence="4" type="ORF">CTEN210_14019</name>
</gene>
<protein>
    <submittedName>
        <fullName evidence="4">Uncharacterized protein</fullName>
    </submittedName>
</protein>
<dbReference type="PANTHER" id="PTHR11061:SF30">
    <property type="entry name" value="TRNA (URACIL(54)-C(5))-METHYLTRANSFERASE"/>
    <property type="match status" value="1"/>
</dbReference>
<evidence type="ECO:0000313" key="5">
    <source>
        <dbReference type="Proteomes" id="UP001054902"/>
    </source>
</evidence>
<evidence type="ECO:0000256" key="3">
    <source>
        <dbReference type="ARBA" id="ARBA00022691"/>
    </source>
</evidence>
<reference evidence="4 5" key="1">
    <citation type="journal article" date="2021" name="Sci. Rep.">
        <title>The genome of the diatom Chaetoceros tenuissimus carries an ancient integrated fragment of an extant virus.</title>
        <authorList>
            <person name="Hongo Y."/>
            <person name="Kimura K."/>
            <person name="Takaki Y."/>
            <person name="Yoshida Y."/>
            <person name="Baba S."/>
            <person name="Kobayashi G."/>
            <person name="Nagasaki K."/>
            <person name="Hano T."/>
            <person name="Tomaru Y."/>
        </authorList>
    </citation>
    <scope>NUCLEOTIDE SEQUENCE [LARGE SCALE GENOMIC DNA]</scope>
    <source>
        <strain evidence="4 5">NIES-3715</strain>
    </source>
</reference>
<evidence type="ECO:0000256" key="1">
    <source>
        <dbReference type="ARBA" id="ARBA00022603"/>
    </source>
</evidence>
<evidence type="ECO:0000313" key="4">
    <source>
        <dbReference type="EMBL" id="GFH57543.1"/>
    </source>
</evidence>